<feature type="domain" description="Phosphatidic acid phosphatase type 2/haloperoxidase" evidence="2">
    <location>
        <begin position="102"/>
        <end position="205"/>
    </location>
</feature>
<dbReference type="SUPFAM" id="SSF48317">
    <property type="entry name" value="Acid phosphatase/Vanadium-dependent haloperoxidase"/>
    <property type="match status" value="1"/>
</dbReference>
<dbReference type="PANTHER" id="PTHR14969:SF13">
    <property type="entry name" value="AT30094P"/>
    <property type="match status" value="1"/>
</dbReference>
<dbReference type="Gene3D" id="1.20.144.10">
    <property type="entry name" value="Phosphatidic acid phosphatase type 2/haloperoxidase"/>
    <property type="match status" value="1"/>
</dbReference>
<keyword evidence="1" id="KW-1133">Transmembrane helix</keyword>
<organism evidence="3 4">
    <name type="scientific">Agromyces hippuratus</name>
    <dbReference type="NCBI Taxonomy" id="286438"/>
    <lineage>
        <taxon>Bacteria</taxon>
        <taxon>Bacillati</taxon>
        <taxon>Actinomycetota</taxon>
        <taxon>Actinomycetes</taxon>
        <taxon>Micrococcales</taxon>
        <taxon>Microbacteriaceae</taxon>
        <taxon>Agromyces</taxon>
    </lineage>
</organism>
<reference evidence="3 4" key="1">
    <citation type="submission" date="2020-07" db="EMBL/GenBank/DDBJ databases">
        <title>Sequencing the genomes of 1000 actinobacteria strains.</title>
        <authorList>
            <person name="Klenk H.-P."/>
        </authorList>
    </citation>
    <scope>NUCLEOTIDE SEQUENCE [LARGE SCALE GENOMIC DNA]</scope>
    <source>
        <strain evidence="3 4">DSM 8598</strain>
    </source>
</reference>
<keyword evidence="3" id="KW-0378">Hydrolase</keyword>
<dbReference type="AlphaFoldDB" id="A0A852X063"/>
<feature type="transmembrane region" description="Helical" evidence="1">
    <location>
        <begin position="194"/>
        <end position="212"/>
    </location>
</feature>
<proteinExistence type="predicted"/>
<evidence type="ECO:0000313" key="4">
    <source>
        <dbReference type="Proteomes" id="UP000549066"/>
    </source>
</evidence>
<dbReference type="EMBL" id="JACCFI010000001">
    <property type="protein sequence ID" value="NYG20744.1"/>
    <property type="molecule type" value="Genomic_DNA"/>
</dbReference>
<keyword evidence="1" id="KW-0472">Membrane</keyword>
<evidence type="ECO:0000259" key="2">
    <source>
        <dbReference type="SMART" id="SM00014"/>
    </source>
</evidence>
<keyword evidence="4" id="KW-1185">Reference proteome</keyword>
<protein>
    <submittedName>
        <fullName evidence="3">Undecaprenyl-diphosphatase</fullName>
        <ecNumber evidence="3">3.6.1.27</ecNumber>
    </submittedName>
</protein>
<evidence type="ECO:0000256" key="1">
    <source>
        <dbReference type="SAM" id="Phobius"/>
    </source>
</evidence>
<dbReference type="RefSeq" id="WP_179550819.1">
    <property type="nucleotide sequence ID" value="NZ_JACCFI010000001.1"/>
</dbReference>
<feature type="transmembrane region" description="Helical" evidence="1">
    <location>
        <begin position="102"/>
        <end position="119"/>
    </location>
</feature>
<accession>A0A852X063</accession>
<keyword evidence="1" id="KW-0812">Transmembrane</keyword>
<name>A0A852X063_9MICO</name>
<dbReference type="CDD" id="cd03392">
    <property type="entry name" value="PAP2_like_2"/>
    <property type="match status" value="1"/>
</dbReference>
<dbReference type="InterPro" id="IPR036938">
    <property type="entry name" value="PAP2/HPO_sf"/>
</dbReference>
<dbReference type="SMART" id="SM00014">
    <property type="entry name" value="acidPPc"/>
    <property type="match status" value="1"/>
</dbReference>
<sequence>MSLEPAERPATRTRVSRRVPIIAGVVSLVLAVLLGMLVTAGGGENRFAVDEAWAELMVSLRTPFGEWFAYAMNALGGGFIGVFVVPIGAAIVLLIVRRPWGALYFIVASAASAGVVQVLKHLFGRVRPEDMIVVSDFGSFPSGHVANAATIAVVVGVLVPRSWVWVIGAVYTVLMAFSRTYLGAHWLTDTLGGALAGVGVALLLWAALALPLERERVAWRPALTRDGTRRRNDAK</sequence>
<feature type="transmembrane region" description="Helical" evidence="1">
    <location>
        <begin position="163"/>
        <end position="182"/>
    </location>
</feature>
<dbReference type="EC" id="3.6.1.27" evidence="3"/>
<dbReference type="InterPro" id="IPR000326">
    <property type="entry name" value="PAP2/HPO"/>
</dbReference>
<dbReference type="GO" id="GO:0050380">
    <property type="term" value="F:undecaprenyl-diphosphatase activity"/>
    <property type="evidence" value="ECO:0007669"/>
    <property type="project" value="UniProtKB-EC"/>
</dbReference>
<evidence type="ECO:0000313" key="3">
    <source>
        <dbReference type="EMBL" id="NYG20744.1"/>
    </source>
</evidence>
<comment type="caution">
    <text evidence="3">The sequence shown here is derived from an EMBL/GenBank/DDBJ whole genome shotgun (WGS) entry which is preliminary data.</text>
</comment>
<feature type="transmembrane region" description="Helical" evidence="1">
    <location>
        <begin position="21"/>
        <end position="40"/>
    </location>
</feature>
<feature type="transmembrane region" description="Helical" evidence="1">
    <location>
        <begin position="67"/>
        <end position="95"/>
    </location>
</feature>
<dbReference type="Proteomes" id="UP000549066">
    <property type="component" value="Unassembled WGS sequence"/>
</dbReference>
<dbReference type="PANTHER" id="PTHR14969">
    <property type="entry name" value="SPHINGOSINE-1-PHOSPHATE PHOSPHOHYDROLASE"/>
    <property type="match status" value="1"/>
</dbReference>
<gene>
    <name evidence="3" type="ORF">BJY17_001491</name>
</gene>
<feature type="transmembrane region" description="Helical" evidence="1">
    <location>
        <begin position="139"/>
        <end position="158"/>
    </location>
</feature>
<dbReference type="Pfam" id="PF01569">
    <property type="entry name" value="PAP2"/>
    <property type="match status" value="1"/>
</dbReference>